<dbReference type="InterPro" id="IPR001695">
    <property type="entry name" value="Lysyl_oxidase"/>
</dbReference>
<evidence type="ECO:0000313" key="2">
    <source>
        <dbReference type="Proteomes" id="UP000547510"/>
    </source>
</evidence>
<dbReference type="Proteomes" id="UP000547510">
    <property type="component" value="Unassembled WGS sequence"/>
</dbReference>
<protein>
    <recommendedName>
        <fullName evidence="3">Lysyl oxidase</fullName>
    </recommendedName>
</protein>
<evidence type="ECO:0000313" key="1">
    <source>
        <dbReference type="EMBL" id="MBB5957073.1"/>
    </source>
</evidence>
<evidence type="ECO:0008006" key="3">
    <source>
        <dbReference type="Google" id="ProtNLM"/>
    </source>
</evidence>
<sequence>MIRKFRTVAAAVTTVAALGGAPADEGPLLPDLRQAPVGCAGGTNRDPGLCTDWDVCMVADADAPSGSCVDSGPIGAVRLRFTTSVDNIGEGPLLVYAKRDSVDVPTMTARQAFQSRSDRSIPGSYDQAQHAIPASVYYEPAPAHVHWHLLDFEHFQLRTPGGETLVQDRKNGFCLGDRYPARDARDLPNRPKSTRTPEGKLAEFLRQNRCRHHEPQALDVVEGISVGSGDDYDYRVDYQWLDLTDLPSGVYDVVNVVNADRSFVEKRYDNNASSIAVSVQWPGGGSRPAEITAPPRVELLRSCPDSERCAER</sequence>
<reference evidence="1 2" key="1">
    <citation type="submission" date="2020-08" db="EMBL/GenBank/DDBJ databases">
        <title>Genomic Encyclopedia of Type Strains, Phase III (KMG-III): the genomes of soil and plant-associated and newly described type strains.</title>
        <authorList>
            <person name="Whitman W."/>
        </authorList>
    </citation>
    <scope>NUCLEOTIDE SEQUENCE [LARGE SCALE GENOMIC DNA]</scope>
    <source>
        <strain evidence="1 2">CECT 8640</strain>
    </source>
</reference>
<dbReference type="GO" id="GO:0005507">
    <property type="term" value="F:copper ion binding"/>
    <property type="evidence" value="ECO:0007669"/>
    <property type="project" value="InterPro"/>
</dbReference>
<keyword evidence="2" id="KW-1185">Reference proteome</keyword>
<gene>
    <name evidence="1" type="ORF">FHS29_003666</name>
</gene>
<dbReference type="Pfam" id="PF01186">
    <property type="entry name" value="Lysyl_oxidase"/>
    <property type="match status" value="1"/>
</dbReference>
<proteinExistence type="predicted"/>
<dbReference type="RefSeq" id="WP_184691852.1">
    <property type="nucleotide sequence ID" value="NZ_JACHJN010000005.1"/>
</dbReference>
<dbReference type="EMBL" id="JACHJN010000005">
    <property type="protein sequence ID" value="MBB5957073.1"/>
    <property type="molecule type" value="Genomic_DNA"/>
</dbReference>
<organism evidence="1 2">
    <name type="scientific">Saccharothrix tamanrassetensis</name>
    <dbReference type="NCBI Taxonomy" id="1051531"/>
    <lineage>
        <taxon>Bacteria</taxon>
        <taxon>Bacillati</taxon>
        <taxon>Actinomycetota</taxon>
        <taxon>Actinomycetes</taxon>
        <taxon>Pseudonocardiales</taxon>
        <taxon>Pseudonocardiaceae</taxon>
        <taxon>Saccharothrix</taxon>
    </lineage>
</organism>
<dbReference type="AlphaFoldDB" id="A0A841CJB9"/>
<accession>A0A841CJB9</accession>
<comment type="caution">
    <text evidence="1">The sequence shown here is derived from an EMBL/GenBank/DDBJ whole genome shotgun (WGS) entry which is preliminary data.</text>
</comment>
<dbReference type="GO" id="GO:0016641">
    <property type="term" value="F:oxidoreductase activity, acting on the CH-NH2 group of donors, oxygen as acceptor"/>
    <property type="evidence" value="ECO:0007669"/>
    <property type="project" value="InterPro"/>
</dbReference>
<name>A0A841CJB9_9PSEU</name>